<evidence type="ECO:0000313" key="4">
    <source>
        <dbReference type="Proteomes" id="UP000799764"/>
    </source>
</evidence>
<comment type="caution">
    <text evidence="3">The sequence shown here is derived from an EMBL/GenBank/DDBJ whole genome shotgun (WGS) entry which is preliminary data.</text>
</comment>
<evidence type="ECO:0000256" key="1">
    <source>
        <dbReference type="SAM" id="MobiDB-lite"/>
    </source>
</evidence>
<dbReference type="AlphaFoldDB" id="A0A9P4PNT1"/>
<keyword evidence="2" id="KW-1133">Transmembrane helix</keyword>
<dbReference type="OrthoDB" id="3795681at2759"/>
<evidence type="ECO:0000313" key="3">
    <source>
        <dbReference type="EMBL" id="KAF2447480.1"/>
    </source>
</evidence>
<keyword evidence="2" id="KW-0472">Membrane</keyword>
<evidence type="ECO:0000256" key="2">
    <source>
        <dbReference type="SAM" id="Phobius"/>
    </source>
</evidence>
<accession>A0A9P4PNT1</accession>
<dbReference type="Proteomes" id="UP000799764">
    <property type="component" value="Unassembled WGS sequence"/>
</dbReference>
<feature type="compositionally biased region" description="Basic and acidic residues" evidence="1">
    <location>
        <begin position="1"/>
        <end position="10"/>
    </location>
</feature>
<keyword evidence="2" id="KW-0812">Transmembrane</keyword>
<feature type="compositionally biased region" description="Low complexity" evidence="1">
    <location>
        <begin position="11"/>
        <end position="20"/>
    </location>
</feature>
<organism evidence="3 4">
    <name type="scientific">Karstenula rhodostoma CBS 690.94</name>
    <dbReference type="NCBI Taxonomy" id="1392251"/>
    <lineage>
        <taxon>Eukaryota</taxon>
        <taxon>Fungi</taxon>
        <taxon>Dikarya</taxon>
        <taxon>Ascomycota</taxon>
        <taxon>Pezizomycotina</taxon>
        <taxon>Dothideomycetes</taxon>
        <taxon>Pleosporomycetidae</taxon>
        <taxon>Pleosporales</taxon>
        <taxon>Massarineae</taxon>
        <taxon>Didymosphaeriaceae</taxon>
        <taxon>Karstenula</taxon>
    </lineage>
</organism>
<feature type="compositionally biased region" description="Polar residues" evidence="1">
    <location>
        <begin position="55"/>
        <end position="68"/>
    </location>
</feature>
<sequence length="416" mass="45531">MRVAAPKDMESSSSLSTLASEVLPPRPTTHKPNPRKARRHRPKRLPLGRRKGTGTVVQVSSWKTETPPSSLPLPIPRVNVQLPMPETSQTPTTPPKHPQIYILPSTPEARQSPPLRGEAPTVNVLPFKQLPRPPKGQYLEAAPPGPSQKKLGKQPAVEEPPQLLKISSSLVFQPAPKKFLGTYDGPPYLPFAGPSHEAGRKPRLQRHAPFVNLRDCWRTPETELTERLLGESGAGEQSASHPGKKRSVLARRAEEAVGAEADEETPLLAVRLASETETETETEPPSRLQTFGSAVFFPLIFLYTYFASAIATYFRDRDALSGPLGSHDTETARWLRHVDEEGMLFQRSYGSYGSYGSFASLAGSPVGHLRPGSMMGVPTVSQSRKGSRGSTSREEVRGAFGEVRWGNGIGEEYDPC</sequence>
<reference evidence="3" key="1">
    <citation type="journal article" date="2020" name="Stud. Mycol.">
        <title>101 Dothideomycetes genomes: a test case for predicting lifestyles and emergence of pathogens.</title>
        <authorList>
            <person name="Haridas S."/>
            <person name="Albert R."/>
            <person name="Binder M."/>
            <person name="Bloem J."/>
            <person name="Labutti K."/>
            <person name="Salamov A."/>
            <person name="Andreopoulos B."/>
            <person name="Baker S."/>
            <person name="Barry K."/>
            <person name="Bills G."/>
            <person name="Bluhm B."/>
            <person name="Cannon C."/>
            <person name="Castanera R."/>
            <person name="Culley D."/>
            <person name="Daum C."/>
            <person name="Ezra D."/>
            <person name="Gonzalez J."/>
            <person name="Henrissat B."/>
            <person name="Kuo A."/>
            <person name="Liang C."/>
            <person name="Lipzen A."/>
            <person name="Lutzoni F."/>
            <person name="Magnuson J."/>
            <person name="Mondo S."/>
            <person name="Nolan M."/>
            <person name="Ohm R."/>
            <person name="Pangilinan J."/>
            <person name="Park H.-J."/>
            <person name="Ramirez L."/>
            <person name="Alfaro M."/>
            <person name="Sun H."/>
            <person name="Tritt A."/>
            <person name="Yoshinaga Y."/>
            <person name="Zwiers L.-H."/>
            <person name="Turgeon B."/>
            <person name="Goodwin S."/>
            <person name="Spatafora J."/>
            <person name="Crous P."/>
            <person name="Grigoriev I."/>
        </authorList>
    </citation>
    <scope>NUCLEOTIDE SEQUENCE</scope>
    <source>
        <strain evidence="3">CBS 690.94</strain>
    </source>
</reference>
<feature type="transmembrane region" description="Helical" evidence="2">
    <location>
        <begin position="295"/>
        <end position="314"/>
    </location>
</feature>
<feature type="region of interest" description="Disordered" evidence="1">
    <location>
        <begin position="227"/>
        <end position="265"/>
    </location>
</feature>
<dbReference type="EMBL" id="MU001496">
    <property type="protein sequence ID" value="KAF2447480.1"/>
    <property type="molecule type" value="Genomic_DNA"/>
</dbReference>
<proteinExistence type="predicted"/>
<gene>
    <name evidence="3" type="ORF">P171DRAFT_482217</name>
</gene>
<feature type="compositionally biased region" description="Basic residues" evidence="1">
    <location>
        <begin position="28"/>
        <end position="52"/>
    </location>
</feature>
<keyword evidence="4" id="KW-1185">Reference proteome</keyword>
<feature type="region of interest" description="Disordered" evidence="1">
    <location>
        <begin position="1"/>
        <end position="159"/>
    </location>
</feature>
<name>A0A9P4PNT1_9PLEO</name>
<protein>
    <submittedName>
        <fullName evidence="3">Uncharacterized protein</fullName>
    </submittedName>
</protein>